<keyword evidence="1" id="KW-1133">Transmembrane helix</keyword>
<sequence length="57" mass="5964">MNRSRDGDEPDSAAEQEQAVDLMVLVAEVDVPGWLRVVLAGVAVASIVGITATLGRD</sequence>
<keyword evidence="1" id="KW-0472">Membrane</keyword>
<name>A0A8J3A8U6_9ACTN</name>
<evidence type="ECO:0000313" key="2">
    <source>
        <dbReference type="EMBL" id="GGI06869.1"/>
    </source>
</evidence>
<keyword evidence="1" id="KW-0812">Transmembrane</keyword>
<organism evidence="2 3">
    <name type="scientific">Egicoccus halophilus</name>
    <dbReference type="NCBI Taxonomy" id="1670830"/>
    <lineage>
        <taxon>Bacteria</taxon>
        <taxon>Bacillati</taxon>
        <taxon>Actinomycetota</taxon>
        <taxon>Nitriliruptoria</taxon>
        <taxon>Egicoccales</taxon>
        <taxon>Egicoccaceae</taxon>
        <taxon>Egicoccus</taxon>
    </lineage>
</organism>
<evidence type="ECO:0000313" key="3">
    <source>
        <dbReference type="Proteomes" id="UP000650511"/>
    </source>
</evidence>
<reference evidence="2" key="2">
    <citation type="submission" date="2020-09" db="EMBL/GenBank/DDBJ databases">
        <authorList>
            <person name="Sun Q."/>
            <person name="Zhou Y."/>
        </authorList>
    </citation>
    <scope>NUCLEOTIDE SEQUENCE</scope>
    <source>
        <strain evidence="2">CGMCC 1.14988</strain>
    </source>
</reference>
<dbReference type="Proteomes" id="UP000650511">
    <property type="component" value="Unassembled WGS sequence"/>
</dbReference>
<reference evidence="2" key="1">
    <citation type="journal article" date="2014" name="Int. J. Syst. Evol. Microbiol.">
        <title>Complete genome sequence of Corynebacterium casei LMG S-19264T (=DSM 44701T), isolated from a smear-ripened cheese.</title>
        <authorList>
            <consortium name="US DOE Joint Genome Institute (JGI-PGF)"/>
            <person name="Walter F."/>
            <person name="Albersmeier A."/>
            <person name="Kalinowski J."/>
            <person name="Ruckert C."/>
        </authorList>
    </citation>
    <scope>NUCLEOTIDE SEQUENCE</scope>
    <source>
        <strain evidence="2">CGMCC 1.14988</strain>
    </source>
</reference>
<comment type="caution">
    <text evidence="2">The sequence shown here is derived from an EMBL/GenBank/DDBJ whole genome shotgun (WGS) entry which is preliminary data.</text>
</comment>
<proteinExistence type="predicted"/>
<keyword evidence="3" id="KW-1185">Reference proteome</keyword>
<protein>
    <submittedName>
        <fullName evidence="2">Uncharacterized protein</fullName>
    </submittedName>
</protein>
<evidence type="ECO:0000256" key="1">
    <source>
        <dbReference type="SAM" id="Phobius"/>
    </source>
</evidence>
<gene>
    <name evidence="2" type="ORF">GCM10011354_21250</name>
</gene>
<feature type="transmembrane region" description="Helical" evidence="1">
    <location>
        <begin position="33"/>
        <end position="54"/>
    </location>
</feature>
<accession>A0A8J3A8U6</accession>
<dbReference type="AlphaFoldDB" id="A0A8J3A8U6"/>
<dbReference type="EMBL" id="BMHA01000007">
    <property type="protein sequence ID" value="GGI06869.1"/>
    <property type="molecule type" value="Genomic_DNA"/>
</dbReference>